<dbReference type="EMBL" id="LT554635">
    <property type="protein sequence ID" value="SAM06776.1"/>
    <property type="molecule type" value="Genomic_DNA"/>
</dbReference>
<proteinExistence type="inferred from homology"/>
<dbReference type="InterPro" id="IPR039204">
    <property type="entry name" value="MRS2-like"/>
</dbReference>
<sequence length="369" mass="41923">MLLPIFVRPLRRPFSTSFFISKRFIRPSIIPTRITPLPTNTADLKLRCTEFDQQGLVKTTAGDIRKSEFCQQHSLLPRDLRTIDTRSLNQKPTILVRSEAILINMAHMRALLKSDMVVLFDTFGSTDSYNQSIFVRDLQERLHSPNDDQLPFEFKALEAILISVTSSMQSELEALEGPVNRLLGDLEGLVDIEESVNQERLRDLLQLSKKLSKFEHDVSSIRDSIDELLEYDDDLAAMYLTAKRSGHPRDASDHEEVELLLEAYLKQTEEIANETSRLISNMKSTEDVVQLTLDLSRNSLMWFDIRLTMVTLSASVISVYGALFGMNFKNYFEQDPYAFGLVSGMALLSGAGAFFVTLRKLKTLARIKS</sequence>
<keyword evidence="5 12" id="KW-0999">Mitochondrion inner membrane</keyword>
<evidence type="ECO:0000256" key="11">
    <source>
        <dbReference type="ARBA" id="ARBA00023136"/>
    </source>
</evidence>
<protein>
    <recommendedName>
        <fullName evidence="12">Magnesium transporter</fullName>
    </recommendedName>
</protein>
<keyword evidence="4 12" id="KW-0812">Transmembrane</keyword>
<evidence type="ECO:0000256" key="6">
    <source>
        <dbReference type="ARBA" id="ARBA00022842"/>
    </source>
</evidence>
<dbReference type="CDD" id="cd12823">
    <property type="entry name" value="Mrs2_Mfm1p-like"/>
    <property type="match status" value="1"/>
</dbReference>
<evidence type="ECO:0000313" key="14">
    <source>
        <dbReference type="Proteomes" id="UP000078561"/>
    </source>
</evidence>
<dbReference type="PANTHER" id="PTHR13890:SF0">
    <property type="entry name" value="MAGNESIUM TRANSPORTER MRS2 HOMOLOG, MITOCHONDRIAL"/>
    <property type="match status" value="1"/>
</dbReference>
<organism evidence="13">
    <name type="scientific">Absidia glauca</name>
    <name type="common">Pin mould</name>
    <dbReference type="NCBI Taxonomy" id="4829"/>
    <lineage>
        <taxon>Eukaryota</taxon>
        <taxon>Fungi</taxon>
        <taxon>Fungi incertae sedis</taxon>
        <taxon>Mucoromycota</taxon>
        <taxon>Mucoromycotina</taxon>
        <taxon>Mucoromycetes</taxon>
        <taxon>Mucorales</taxon>
        <taxon>Cunninghamellaceae</taxon>
        <taxon>Absidia</taxon>
    </lineage>
</organism>
<evidence type="ECO:0000256" key="5">
    <source>
        <dbReference type="ARBA" id="ARBA00022792"/>
    </source>
</evidence>
<keyword evidence="11 12" id="KW-0472">Membrane</keyword>
<comment type="subcellular location">
    <subcellularLocation>
        <location evidence="1 12">Mitochondrion inner membrane</location>
        <topology evidence="1 12">Multi-pass membrane protein</topology>
    </subcellularLocation>
</comment>
<evidence type="ECO:0000256" key="2">
    <source>
        <dbReference type="ARBA" id="ARBA00009765"/>
    </source>
</evidence>
<dbReference type="AlphaFoldDB" id="A0A168RFV5"/>
<keyword evidence="10" id="KW-0496">Mitochondrion</keyword>
<name>A0A168RFV5_ABSGL</name>
<accession>A0A168RFV5</accession>
<evidence type="ECO:0000256" key="8">
    <source>
        <dbReference type="ARBA" id="ARBA00022989"/>
    </source>
</evidence>
<keyword evidence="14" id="KW-1185">Reference proteome</keyword>
<evidence type="ECO:0000256" key="9">
    <source>
        <dbReference type="ARBA" id="ARBA00023065"/>
    </source>
</evidence>
<comment type="similarity">
    <text evidence="2 12">Belongs to the CorA metal ion transporter (MIT) (TC 1.A.35) family.</text>
</comment>
<dbReference type="Gene3D" id="2.40.128.330">
    <property type="match status" value="1"/>
</dbReference>
<dbReference type="GO" id="GO:0015095">
    <property type="term" value="F:magnesium ion transmembrane transporter activity"/>
    <property type="evidence" value="ECO:0007669"/>
    <property type="project" value="TreeGrafter"/>
</dbReference>
<evidence type="ECO:0000256" key="1">
    <source>
        <dbReference type="ARBA" id="ARBA00004448"/>
    </source>
</evidence>
<dbReference type="InParanoid" id="A0A168RFV5"/>
<keyword evidence="3 12" id="KW-0813">Transport</keyword>
<dbReference type="Gene3D" id="1.20.58.340">
    <property type="entry name" value="Magnesium transport protein CorA, transmembrane region"/>
    <property type="match status" value="1"/>
</dbReference>
<keyword evidence="6 12" id="KW-0460">Magnesium</keyword>
<evidence type="ECO:0000256" key="12">
    <source>
        <dbReference type="RuleBase" id="RU366042"/>
    </source>
</evidence>
<reference evidence="13" key="1">
    <citation type="submission" date="2016-04" db="EMBL/GenBank/DDBJ databases">
        <authorList>
            <person name="Evans L.H."/>
            <person name="Alamgir A."/>
            <person name="Owens N."/>
            <person name="Weber N.D."/>
            <person name="Virtaneva K."/>
            <person name="Barbian K."/>
            <person name="Babar A."/>
            <person name="Rosenke K."/>
        </authorList>
    </citation>
    <scope>NUCLEOTIDE SEQUENCE [LARGE SCALE GENOMIC DNA]</scope>
    <source>
        <strain evidence="13">CBS 101.48</strain>
    </source>
</reference>
<dbReference type="OMA" id="TLLIHMF"/>
<dbReference type="FunFam" id="2.40.128.330:FF:000002">
    <property type="entry name" value="Inner membrane magnesium transporter mrs2"/>
    <property type="match status" value="1"/>
</dbReference>
<evidence type="ECO:0000256" key="3">
    <source>
        <dbReference type="ARBA" id="ARBA00022448"/>
    </source>
</evidence>
<gene>
    <name evidence="13" type="primary">ABSGL_12514.1 scaffold 12955</name>
</gene>
<feature type="transmembrane region" description="Helical" evidence="12">
    <location>
        <begin position="305"/>
        <end position="325"/>
    </location>
</feature>
<dbReference type="PANTHER" id="PTHR13890">
    <property type="entry name" value="RNA SPLICING PROTEIN MRS2, MITOCHONDRIAL"/>
    <property type="match status" value="1"/>
</dbReference>
<evidence type="ECO:0000256" key="7">
    <source>
        <dbReference type="ARBA" id="ARBA00022946"/>
    </source>
</evidence>
<keyword evidence="8 12" id="KW-1133">Transmembrane helix</keyword>
<evidence type="ECO:0000256" key="4">
    <source>
        <dbReference type="ARBA" id="ARBA00022692"/>
    </source>
</evidence>
<dbReference type="Proteomes" id="UP000078561">
    <property type="component" value="Unassembled WGS sequence"/>
</dbReference>
<dbReference type="GO" id="GO:0005743">
    <property type="term" value="C:mitochondrial inner membrane"/>
    <property type="evidence" value="ECO:0007669"/>
    <property type="project" value="UniProtKB-SubCell"/>
</dbReference>
<dbReference type="Pfam" id="PF22099">
    <property type="entry name" value="MRS2-like"/>
    <property type="match status" value="1"/>
</dbReference>
<keyword evidence="7" id="KW-0809">Transit peptide</keyword>
<evidence type="ECO:0000256" key="10">
    <source>
        <dbReference type="ARBA" id="ARBA00023128"/>
    </source>
</evidence>
<feature type="transmembrane region" description="Helical" evidence="12">
    <location>
        <begin position="337"/>
        <end position="358"/>
    </location>
</feature>
<dbReference type="STRING" id="4829.A0A168RFV5"/>
<evidence type="ECO:0000313" key="13">
    <source>
        <dbReference type="EMBL" id="SAM06776.1"/>
    </source>
</evidence>
<keyword evidence="9 12" id="KW-0406">Ion transport</keyword>
<dbReference type="FunCoup" id="A0A168RFV5">
    <property type="interactions" value="319"/>
</dbReference>
<dbReference type="GO" id="GO:0045016">
    <property type="term" value="P:mitochondrial magnesium ion transmembrane transport"/>
    <property type="evidence" value="ECO:0007669"/>
    <property type="project" value="TreeGrafter"/>
</dbReference>
<dbReference type="OrthoDB" id="10251508at2759"/>